<dbReference type="Gene3D" id="3.40.50.300">
    <property type="entry name" value="P-loop containing nucleotide triphosphate hydrolases"/>
    <property type="match status" value="1"/>
</dbReference>
<dbReference type="InterPro" id="IPR051396">
    <property type="entry name" value="Bact_Antivir_Def_Nuclease"/>
</dbReference>
<accession>A0ABT1F3E3</accession>
<gene>
    <name evidence="2" type="ORF">NKW50_13820</name>
</gene>
<dbReference type="SUPFAM" id="SSF52540">
    <property type="entry name" value="P-loop containing nucleoside triphosphate hydrolases"/>
    <property type="match status" value="1"/>
</dbReference>
<protein>
    <submittedName>
        <fullName evidence="2">AAA family ATPase</fullName>
    </submittedName>
</protein>
<dbReference type="InterPro" id="IPR003959">
    <property type="entry name" value="ATPase_AAA_core"/>
</dbReference>
<dbReference type="SMART" id="SM00382">
    <property type="entry name" value="AAA"/>
    <property type="match status" value="1"/>
</dbReference>
<dbReference type="RefSeq" id="WP_253544322.1">
    <property type="nucleotide sequence ID" value="NZ_JAMYZY010000119.1"/>
</dbReference>
<name>A0ABT1F3E3_9PROT</name>
<dbReference type="Pfam" id="PF13304">
    <property type="entry name" value="AAA_21"/>
    <property type="match status" value="1"/>
</dbReference>
<organism evidence="2 3">
    <name type="scientific">Acetobacter lambici</name>
    <dbReference type="NCBI Taxonomy" id="1332824"/>
    <lineage>
        <taxon>Bacteria</taxon>
        <taxon>Pseudomonadati</taxon>
        <taxon>Pseudomonadota</taxon>
        <taxon>Alphaproteobacteria</taxon>
        <taxon>Acetobacterales</taxon>
        <taxon>Acetobacteraceae</taxon>
        <taxon>Acetobacter</taxon>
    </lineage>
</organism>
<dbReference type="InterPro" id="IPR003593">
    <property type="entry name" value="AAA+_ATPase"/>
</dbReference>
<sequence>MNVSIVDLKLKDIAGFRNFIVSFQSNLNIICGTNGVGKTTILEAVSSAFSPNIASPFLKRRSGASGENPGYLEVDCNINHQIKKISGNIKETLPDKNSDYFGNREGGNFVIFVRAVRDFAYARHNSITADPDMNDMTVQQRTVQGISPHEIKSWFANRYLMRPHGNDWPEYRKKNLEAAIKLFSRLDPTVKLSHVDTSSFDIIVDTQNGNIAFEMLSSGFRSAFSLLLGIIKEIEFRRLNLSVDEFNGVILIDEIDLHLHPIWQREIGGALKSTFPKAQIIATTHSPHVIQTALPNEVIALARDADGNTFVRDLPISKRGFVGWSIEEILTEIMGVEDTQTPEYRIAMKNFDNALDRNDEQATTEAYNILLEMLHPSNPLRKLLEIQSSKATGVQDD</sequence>
<evidence type="ECO:0000313" key="3">
    <source>
        <dbReference type="Proteomes" id="UP001523528"/>
    </source>
</evidence>
<feature type="domain" description="AAA+ ATPase" evidence="1">
    <location>
        <begin position="24"/>
        <end position="304"/>
    </location>
</feature>
<evidence type="ECO:0000259" key="1">
    <source>
        <dbReference type="SMART" id="SM00382"/>
    </source>
</evidence>
<dbReference type="PANTHER" id="PTHR43581:SF2">
    <property type="entry name" value="EXCINUCLEASE ATPASE SUBUNIT"/>
    <property type="match status" value="1"/>
</dbReference>
<comment type="caution">
    <text evidence="2">The sequence shown here is derived from an EMBL/GenBank/DDBJ whole genome shotgun (WGS) entry which is preliminary data.</text>
</comment>
<dbReference type="InterPro" id="IPR027417">
    <property type="entry name" value="P-loop_NTPase"/>
</dbReference>
<dbReference type="Proteomes" id="UP001523528">
    <property type="component" value="Unassembled WGS sequence"/>
</dbReference>
<proteinExistence type="predicted"/>
<dbReference type="EMBL" id="JAMYZZ010000043">
    <property type="protein sequence ID" value="MCP1259668.1"/>
    <property type="molecule type" value="Genomic_DNA"/>
</dbReference>
<dbReference type="PANTHER" id="PTHR43581">
    <property type="entry name" value="ATP/GTP PHOSPHATASE"/>
    <property type="match status" value="1"/>
</dbReference>
<reference evidence="2 3" key="1">
    <citation type="submission" date="2022-06" db="EMBL/GenBank/DDBJ databases">
        <title>Acetobacer genomes from food samples.</title>
        <authorList>
            <person name="Sombolestani A."/>
        </authorList>
    </citation>
    <scope>NUCLEOTIDE SEQUENCE [LARGE SCALE GENOMIC DNA]</scope>
    <source>
        <strain evidence="2 3">R-83285</strain>
    </source>
</reference>
<keyword evidence="3" id="KW-1185">Reference proteome</keyword>
<evidence type="ECO:0000313" key="2">
    <source>
        <dbReference type="EMBL" id="MCP1259668.1"/>
    </source>
</evidence>